<sequence length="95" mass="11151">MSKKKSLSNAGQSLLERLFTPFDFVIRCADKFVEACDDTTTELKTGLQKRKKASRKVTRKWRKAAETHKWIGRVERWARRIFYVAIGVVSDWLFI</sequence>
<protein>
    <recommendedName>
        <fullName evidence="3">Transposase</fullName>
    </recommendedName>
</protein>
<evidence type="ECO:0000313" key="2">
    <source>
        <dbReference type="Proteomes" id="UP001171902"/>
    </source>
</evidence>
<accession>A0ABT7YUY6</accession>
<dbReference type="EMBL" id="JAUEMJ010000008">
    <property type="protein sequence ID" value="MDN3242437.1"/>
    <property type="molecule type" value="Genomic_DNA"/>
</dbReference>
<keyword evidence="2" id="KW-1185">Reference proteome</keyword>
<comment type="caution">
    <text evidence="1">The sequence shown here is derived from an EMBL/GenBank/DDBJ whole genome shotgun (WGS) entry which is preliminary data.</text>
</comment>
<dbReference type="RefSeq" id="WP_289959093.1">
    <property type="nucleotide sequence ID" value="NZ_JAUEMJ010000008.1"/>
</dbReference>
<reference evidence="1" key="1">
    <citation type="submission" date="2023-06" db="EMBL/GenBank/DDBJ databases">
        <title>Gycomyces niveus sp.nov., a novel actinomycete isolated from soil in Shouguang.</title>
        <authorList>
            <person name="Yang X."/>
            <person name="Zhao J."/>
        </authorList>
    </citation>
    <scope>NUCLEOTIDE SEQUENCE</scope>
    <source>
        <strain evidence="1">NEAU C2</strain>
    </source>
</reference>
<dbReference type="Proteomes" id="UP001171902">
    <property type="component" value="Unassembled WGS sequence"/>
</dbReference>
<name>A0ABT7YUY6_9ACTN</name>
<evidence type="ECO:0000313" key="1">
    <source>
        <dbReference type="EMBL" id="MDN3242437.1"/>
    </source>
</evidence>
<organism evidence="1 2">
    <name type="scientific">Glycomyces tritici</name>
    <dbReference type="NCBI Taxonomy" id="2665176"/>
    <lineage>
        <taxon>Bacteria</taxon>
        <taxon>Bacillati</taxon>
        <taxon>Actinomycetota</taxon>
        <taxon>Actinomycetes</taxon>
        <taxon>Glycomycetales</taxon>
        <taxon>Glycomycetaceae</taxon>
        <taxon>Glycomyces</taxon>
    </lineage>
</organism>
<evidence type="ECO:0008006" key="3">
    <source>
        <dbReference type="Google" id="ProtNLM"/>
    </source>
</evidence>
<gene>
    <name evidence="1" type="ORF">QWI33_22140</name>
</gene>
<proteinExistence type="predicted"/>